<accession>A0ABR3IWF3</accession>
<proteinExistence type="predicted"/>
<dbReference type="Proteomes" id="UP001556367">
    <property type="component" value="Unassembled WGS sequence"/>
</dbReference>
<dbReference type="InterPro" id="IPR025870">
    <property type="entry name" value="Glyoxalase-like_dom"/>
</dbReference>
<dbReference type="PANTHER" id="PTHR40265">
    <property type="entry name" value="BLL2707 PROTEIN"/>
    <property type="match status" value="1"/>
</dbReference>
<keyword evidence="3" id="KW-1185">Reference proteome</keyword>
<evidence type="ECO:0000313" key="2">
    <source>
        <dbReference type="EMBL" id="KAL0947635.1"/>
    </source>
</evidence>
<organism evidence="2 3">
    <name type="scientific">Hohenbuehelia grisea</name>
    <dbReference type="NCBI Taxonomy" id="104357"/>
    <lineage>
        <taxon>Eukaryota</taxon>
        <taxon>Fungi</taxon>
        <taxon>Dikarya</taxon>
        <taxon>Basidiomycota</taxon>
        <taxon>Agaricomycotina</taxon>
        <taxon>Agaricomycetes</taxon>
        <taxon>Agaricomycetidae</taxon>
        <taxon>Agaricales</taxon>
        <taxon>Pleurotineae</taxon>
        <taxon>Pleurotaceae</taxon>
        <taxon>Hohenbuehelia</taxon>
    </lineage>
</organism>
<evidence type="ECO:0000259" key="1">
    <source>
        <dbReference type="Pfam" id="PF13468"/>
    </source>
</evidence>
<evidence type="ECO:0000313" key="3">
    <source>
        <dbReference type="Proteomes" id="UP001556367"/>
    </source>
</evidence>
<feature type="domain" description="Glyoxalase-like" evidence="1">
    <location>
        <begin position="12"/>
        <end position="204"/>
    </location>
</feature>
<dbReference type="EMBL" id="JASNQZ010000015">
    <property type="protein sequence ID" value="KAL0947635.1"/>
    <property type="molecule type" value="Genomic_DNA"/>
</dbReference>
<dbReference type="InterPro" id="IPR029068">
    <property type="entry name" value="Glyas_Bleomycin-R_OHBP_Dase"/>
</dbReference>
<sequence>MSESSSPSTKILDHIVHLAPPGALEETKRSFTELGFKVVPGGVHKDGLTANALVVLGDSSYLELLIFTKPVSAYPPSSPERAARECHPWAPKSPGWIDFAFLGTGVDADSDPSRRISNIINTRARQDGSLTEYLPEVAGGRERPDGKVLEWVISSPHEKHGRGTLPFFCGDVTPRDRRVPYSPPSNSEHPNGAKGVAHLLLLSVPERFNEVQRQLTSVVGRAPIQASNDKAVWALESPLDIPGTEATLVLRPAEGDLELAFASASQLAGVYEIAFWVPKGRERKVLKTPYGQVVLQPLE</sequence>
<gene>
    <name evidence="2" type="ORF">HGRIS_013723</name>
</gene>
<dbReference type="Gene3D" id="3.10.180.10">
    <property type="entry name" value="2,3-Dihydroxybiphenyl 1,2-Dioxygenase, domain 1"/>
    <property type="match status" value="1"/>
</dbReference>
<reference evidence="3" key="1">
    <citation type="submission" date="2024-06" db="EMBL/GenBank/DDBJ databases">
        <title>Multi-omics analyses provide insights into the biosynthesis of the anticancer antibiotic pleurotin in Hohenbuehelia grisea.</title>
        <authorList>
            <person name="Weaver J.A."/>
            <person name="Alberti F."/>
        </authorList>
    </citation>
    <scope>NUCLEOTIDE SEQUENCE [LARGE SCALE GENOMIC DNA]</scope>
    <source>
        <strain evidence="3">T-177</strain>
    </source>
</reference>
<dbReference type="Pfam" id="PF13468">
    <property type="entry name" value="Glyoxalase_3"/>
    <property type="match status" value="1"/>
</dbReference>
<comment type="caution">
    <text evidence="2">The sequence shown here is derived from an EMBL/GenBank/DDBJ whole genome shotgun (WGS) entry which is preliminary data.</text>
</comment>
<protein>
    <recommendedName>
        <fullName evidence="1">Glyoxalase-like domain-containing protein</fullName>
    </recommendedName>
</protein>
<dbReference type="PANTHER" id="PTHR40265:SF1">
    <property type="entry name" value="GLYOXALASE-LIKE DOMAIN-CONTAINING PROTEIN"/>
    <property type="match status" value="1"/>
</dbReference>
<name>A0ABR3IWF3_9AGAR</name>